<dbReference type="SUPFAM" id="SSF101498">
    <property type="entry name" value="Anti-sigma factor FlgM"/>
    <property type="match status" value="1"/>
</dbReference>
<accession>A0A369Q2N6</accession>
<dbReference type="Pfam" id="PF04316">
    <property type="entry name" value="FlgM"/>
    <property type="match status" value="1"/>
</dbReference>
<name>A0A369Q2N6_9SPHN</name>
<feature type="domain" description="Anti-sigma-28 factor FlgM C-terminal" evidence="2">
    <location>
        <begin position="51"/>
        <end position="85"/>
    </location>
</feature>
<keyword evidence="4" id="KW-1185">Reference proteome</keyword>
<proteinExistence type="predicted"/>
<dbReference type="InterPro" id="IPR031316">
    <property type="entry name" value="FlgM_C"/>
</dbReference>
<organism evidence="3 4">
    <name type="scientific">Alteripontixanthobacter maritimus</name>
    <dbReference type="NCBI Taxonomy" id="2161824"/>
    <lineage>
        <taxon>Bacteria</taxon>
        <taxon>Pseudomonadati</taxon>
        <taxon>Pseudomonadota</taxon>
        <taxon>Alphaproteobacteria</taxon>
        <taxon>Sphingomonadales</taxon>
        <taxon>Erythrobacteraceae</taxon>
        <taxon>Alteripontixanthobacter</taxon>
    </lineage>
</organism>
<evidence type="ECO:0000259" key="2">
    <source>
        <dbReference type="Pfam" id="PF04316"/>
    </source>
</evidence>
<dbReference type="AlphaFoldDB" id="A0A369Q2N6"/>
<gene>
    <name evidence="3" type="ORF">HME9302_00346</name>
</gene>
<comment type="caution">
    <text evidence="3">The sequence shown here is derived from an EMBL/GenBank/DDBJ whole genome shotgun (WGS) entry which is preliminary data.</text>
</comment>
<dbReference type="RefSeq" id="WP_230079828.1">
    <property type="nucleotide sequence ID" value="NZ_QBKA01000002.1"/>
</dbReference>
<dbReference type="Proteomes" id="UP000253727">
    <property type="component" value="Unassembled WGS sequence"/>
</dbReference>
<dbReference type="InterPro" id="IPR035890">
    <property type="entry name" value="Anti-sigma-28_factor_FlgM_sf"/>
</dbReference>
<evidence type="ECO:0000313" key="3">
    <source>
        <dbReference type="EMBL" id="RDC59161.1"/>
    </source>
</evidence>
<evidence type="ECO:0000313" key="4">
    <source>
        <dbReference type="Proteomes" id="UP000253727"/>
    </source>
</evidence>
<dbReference type="EMBL" id="QBKA01000002">
    <property type="protein sequence ID" value="RDC59161.1"/>
    <property type="molecule type" value="Genomic_DNA"/>
</dbReference>
<sequence length="95" mass="9758">MSSFDMTKITASLPIRDPGGQPAAPRPDTATNHARSDDGGVTVEASVGLSASQPPVDGDRVAQIRSALQQGNYPILPTEIADAVIAAKLMLSSGE</sequence>
<reference evidence="3 4" key="1">
    <citation type="submission" date="2018-04" db="EMBL/GenBank/DDBJ databases">
        <title>Altererythrobacter sp. HME9302 genome sequencing and assembly.</title>
        <authorList>
            <person name="Kang H."/>
            <person name="Kim H."/>
            <person name="Joh K."/>
        </authorList>
    </citation>
    <scope>NUCLEOTIDE SEQUENCE [LARGE SCALE GENOMIC DNA]</scope>
    <source>
        <strain evidence="3 4">HME9302</strain>
    </source>
</reference>
<evidence type="ECO:0000256" key="1">
    <source>
        <dbReference type="SAM" id="MobiDB-lite"/>
    </source>
</evidence>
<feature type="region of interest" description="Disordered" evidence="1">
    <location>
        <begin position="1"/>
        <end position="41"/>
    </location>
</feature>
<protein>
    <recommendedName>
        <fullName evidence="2">Anti-sigma-28 factor FlgM C-terminal domain-containing protein</fullName>
    </recommendedName>
</protein>